<dbReference type="Proteomes" id="UP000541033">
    <property type="component" value="Unassembled WGS sequence"/>
</dbReference>
<dbReference type="GO" id="GO:0003677">
    <property type="term" value="F:DNA binding"/>
    <property type="evidence" value="ECO:0007669"/>
    <property type="project" value="UniProtKB-KW"/>
</dbReference>
<evidence type="ECO:0000259" key="7">
    <source>
        <dbReference type="Pfam" id="PF08281"/>
    </source>
</evidence>
<dbReference type="Gene3D" id="1.10.1740.10">
    <property type="match status" value="1"/>
</dbReference>
<evidence type="ECO:0000313" key="9">
    <source>
        <dbReference type="Proteomes" id="UP000541033"/>
    </source>
</evidence>
<dbReference type="PANTHER" id="PTHR43133:SF8">
    <property type="entry name" value="RNA POLYMERASE SIGMA FACTOR HI_1459-RELATED"/>
    <property type="match status" value="1"/>
</dbReference>
<evidence type="ECO:0000259" key="6">
    <source>
        <dbReference type="Pfam" id="PF04542"/>
    </source>
</evidence>
<dbReference type="InterPro" id="IPR007627">
    <property type="entry name" value="RNA_pol_sigma70_r2"/>
</dbReference>
<accession>A0A7X5R0H1</accession>
<dbReference type="Pfam" id="PF08281">
    <property type="entry name" value="Sigma70_r4_2"/>
    <property type="match status" value="1"/>
</dbReference>
<dbReference type="SUPFAM" id="SSF88946">
    <property type="entry name" value="Sigma2 domain of RNA polymerase sigma factors"/>
    <property type="match status" value="1"/>
</dbReference>
<keyword evidence="5" id="KW-0804">Transcription</keyword>
<evidence type="ECO:0000256" key="2">
    <source>
        <dbReference type="ARBA" id="ARBA00023015"/>
    </source>
</evidence>
<dbReference type="Pfam" id="PF04542">
    <property type="entry name" value="Sigma70_r2"/>
    <property type="match status" value="1"/>
</dbReference>
<dbReference type="CDD" id="cd06171">
    <property type="entry name" value="Sigma70_r4"/>
    <property type="match status" value="1"/>
</dbReference>
<gene>
    <name evidence="8" type="ORF">FHX76_001219</name>
</gene>
<dbReference type="EMBL" id="JAAMOX010000001">
    <property type="protein sequence ID" value="NIH53351.1"/>
    <property type="molecule type" value="Genomic_DNA"/>
</dbReference>
<dbReference type="InterPro" id="IPR013324">
    <property type="entry name" value="RNA_pol_sigma_r3/r4-like"/>
</dbReference>
<proteinExistence type="inferred from homology"/>
<organism evidence="8 9">
    <name type="scientific">Lysinibacter cavernae</name>
    <dbReference type="NCBI Taxonomy" id="1640652"/>
    <lineage>
        <taxon>Bacteria</taxon>
        <taxon>Bacillati</taxon>
        <taxon>Actinomycetota</taxon>
        <taxon>Actinomycetes</taxon>
        <taxon>Micrococcales</taxon>
        <taxon>Microbacteriaceae</taxon>
        <taxon>Lysinibacter</taxon>
    </lineage>
</organism>
<comment type="caution">
    <text evidence="8">The sequence shown here is derived from an EMBL/GenBank/DDBJ whole genome shotgun (WGS) entry which is preliminary data.</text>
</comment>
<evidence type="ECO:0000256" key="5">
    <source>
        <dbReference type="ARBA" id="ARBA00023163"/>
    </source>
</evidence>
<dbReference type="RefSeq" id="WP_167148893.1">
    <property type="nucleotide sequence ID" value="NZ_JAAMOX010000001.1"/>
</dbReference>
<evidence type="ECO:0000256" key="4">
    <source>
        <dbReference type="ARBA" id="ARBA00023125"/>
    </source>
</evidence>
<keyword evidence="9" id="KW-1185">Reference proteome</keyword>
<dbReference type="InterPro" id="IPR014284">
    <property type="entry name" value="RNA_pol_sigma-70_dom"/>
</dbReference>
<dbReference type="InterPro" id="IPR036388">
    <property type="entry name" value="WH-like_DNA-bd_sf"/>
</dbReference>
<dbReference type="InterPro" id="IPR039425">
    <property type="entry name" value="RNA_pol_sigma-70-like"/>
</dbReference>
<dbReference type="GO" id="GO:0006352">
    <property type="term" value="P:DNA-templated transcription initiation"/>
    <property type="evidence" value="ECO:0007669"/>
    <property type="project" value="InterPro"/>
</dbReference>
<dbReference type="InterPro" id="IPR013249">
    <property type="entry name" value="RNA_pol_sigma70_r4_t2"/>
</dbReference>
<keyword evidence="2" id="KW-0805">Transcription regulation</keyword>
<dbReference type="GO" id="GO:0016987">
    <property type="term" value="F:sigma factor activity"/>
    <property type="evidence" value="ECO:0007669"/>
    <property type="project" value="UniProtKB-KW"/>
</dbReference>
<dbReference type="AlphaFoldDB" id="A0A7X5R0H1"/>
<feature type="domain" description="RNA polymerase sigma-70 region 2" evidence="6">
    <location>
        <begin position="8"/>
        <end position="75"/>
    </location>
</feature>
<dbReference type="InterPro" id="IPR013325">
    <property type="entry name" value="RNA_pol_sigma_r2"/>
</dbReference>
<keyword evidence="3" id="KW-0731">Sigma factor</keyword>
<dbReference type="SUPFAM" id="SSF88659">
    <property type="entry name" value="Sigma3 and sigma4 domains of RNA polymerase sigma factors"/>
    <property type="match status" value="1"/>
</dbReference>
<evidence type="ECO:0000313" key="8">
    <source>
        <dbReference type="EMBL" id="NIH53351.1"/>
    </source>
</evidence>
<comment type="similarity">
    <text evidence="1">Belongs to the sigma-70 factor family. ECF subfamily.</text>
</comment>
<name>A0A7X5R0H1_9MICO</name>
<feature type="domain" description="RNA polymerase sigma factor 70 region 4 type 2" evidence="7">
    <location>
        <begin position="108"/>
        <end position="158"/>
    </location>
</feature>
<dbReference type="PANTHER" id="PTHR43133">
    <property type="entry name" value="RNA POLYMERASE ECF-TYPE SIGMA FACTO"/>
    <property type="match status" value="1"/>
</dbReference>
<protein>
    <submittedName>
        <fullName evidence="8">RNA polymerase sigma-70 factor (ECF subfamily)</fullName>
    </submittedName>
</protein>
<sequence length="180" mass="20486">MTATVEALIRQNATDLLAYFLHRIDNAEDAADLLSETCAVVWQKCDRIPNDEVRARMWMFGVARITLLRHYRGRRQTDALSQRLRGAVRERVENERSLSDQAETHDFVREMVRSLPERQRELIILVYWDGLTAEEAAAHLKISSSTVRTHLQRARSRLGELLDGETDDSAAALFPVAIAG</sequence>
<evidence type="ECO:0000256" key="1">
    <source>
        <dbReference type="ARBA" id="ARBA00010641"/>
    </source>
</evidence>
<dbReference type="Gene3D" id="1.10.10.10">
    <property type="entry name" value="Winged helix-like DNA-binding domain superfamily/Winged helix DNA-binding domain"/>
    <property type="match status" value="1"/>
</dbReference>
<keyword evidence="4" id="KW-0238">DNA-binding</keyword>
<reference evidence="8 9" key="1">
    <citation type="submission" date="2020-02" db="EMBL/GenBank/DDBJ databases">
        <title>Sequencing the genomes of 1000 actinobacteria strains.</title>
        <authorList>
            <person name="Klenk H.-P."/>
        </authorList>
    </citation>
    <scope>NUCLEOTIDE SEQUENCE [LARGE SCALE GENOMIC DNA]</scope>
    <source>
        <strain evidence="8 9">DSM 27960</strain>
    </source>
</reference>
<dbReference type="NCBIfam" id="TIGR02937">
    <property type="entry name" value="sigma70-ECF"/>
    <property type="match status" value="1"/>
</dbReference>
<evidence type="ECO:0000256" key="3">
    <source>
        <dbReference type="ARBA" id="ARBA00023082"/>
    </source>
</evidence>